<sequence>MSTCKYLERKELRELRQKSDRTAAQQPRTLLAEPVGANLLPEVAGDDQGKILGRNAAATGLELEIEQWPDETADPTDFNILKIFVDNNEIRDLEVHYPQGGVPSPVELAVPVLYLGAHGLKEVRYEVSTDWDRNPRDSATLTFFYDTRDPNLGNQPEAVRLDADLIANNKQVTPDYLSSHNDEVVMEVDDPVDRRPGDTYAFYWGSGLSTPTLQGTLPAGPIQFRMPASLIGPMGQGPKILQYTFTDRAGNRSPYSTPETVYVLLSDPPGGLLAPEVPAAPIDREEARMGVLVNVLAYDNPQGGDEILLYWHGTYVDTRRVPAIPAFPIAFTVDYDVIASHGTLLPYVANVEYFVRRGSDIGSPVNPVTVNLVVPGDPLDPDNPGPEDPLLPLPELESFTQEINKIVPIDSGENATIRIELPNNLVQGDLIEIFYGPGNGEFVADYPVTGLEGPGFIIVRTLPWNPIIRDVGNGKIPLWYRITDANNYKVSKKQTVDVSVNNFTITDPATFTRVDPADGRIRCAQSPWLGIPVRIFAPTSLAPDDEIELHASGFDFAFNTELSGPPPQIIPHKVIQNDVTQGISLTLDWRYFVLSDYRCGIEIFWTIKKAIGGGGGSSPTTRVQVTVNQAGATCDPTQP</sequence>
<protein>
    <submittedName>
        <fullName evidence="1">Uncharacterized protein</fullName>
    </submittedName>
</protein>
<proteinExistence type="predicted"/>
<gene>
    <name evidence="1" type="ORF">HX845_14800</name>
</gene>
<dbReference type="EMBL" id="JACAQE010000005">
    <property type="protein sequence ID" value="NWC14929.1"/>
    <property type="molecule type" value="Genomic_DNA"/>
</dbReference>
<comment type="caution">
    <text evidence="1">The sequence shown here is derived from an EMBL/GenBank/DDBJ whole genome shotgun (WGS) entry which is preliminary data.</text>
</comment>
<dbReference type="Proteomes" id="UP000517547">
    <property type="component" value="Unassembled WGS sequence"/>
</dbReference>
<reference evidence="1 2" key="1">
    <citation type="submission" date="2020-04" db="EMBL/GenBank/DDBJ databases">
        <title>Molecular characterization of pseudomonads from Agaricus bisporus reveal novel blotch 2 pathogens in Western Europe.</title>
        <authorList>
            <person name="Taparia T."/>
            <person name="Krijger M."/>
            <person name="Haynes E."/>
            <person name="Elpinstone J.G."/>
            <person name="Noble R."/>
            <person name="Van Der Wolf J."/>
        </authorList>
    </citation>
    <scope>NUCLEOTIDE SEQUENCE [LARGE SCALE GENOMIC DNA]</scope>
    <source>
        <strain evidence="1 2">IPO3738</strain>
    </source>
</reference>
<evidence type="ECO:0000313" key="2">
    <source>
        <dbReference type="Proteomes" id="UP000517547"/>
    </source>
</evidence>
<name>A0A7Y7XZE5_9PSED</name>
<dbReference type="RefSeq" id="WP_017125964.1">
    <property type="nucleotide sequence ID" value="NZ_JACAQE010000005.1"/>
</dbReference>
<organism evidence="1 2">
    <name type="scientific">Pseudomonas gingeri</name>
    <dbReference type="NCBI Taxonomy" id="117681"/>
    <lineage>
        <taxon>Bacteria</taxon>
        <taxon>Pseudomonadati</taxon>
        <taxon>Pseudomonadota</taxon>
        <taxon>Gammaproteobacteria</taxon>
        <taxon>Pseudomonadales</taxon>
        <taxon>Pseudomonadaceae</taxon>
        <taxon>Pseudomonas</taxon>
    </lineage>
</organism>
<evidence type="ECO:0000313" key="1">
    <source>
        <dbReference type="EMBL" id="NWC14929.1"/>
    </source>
</evidence>
<dbReference type="AlphaFoldDB" id="A0A7Y7XZE5"/>
<accession>A0A7Y7XZE5</accession>